<reference evidence="2" key="1">
    <citation type="submission" date="2018-05" db="EMBL/GenBank/DDBJ databases">
        <authorList>
            <person name="Lanie J.A."/>
            <person name="Ng W.-L."/>
            <person name="Kazmierczak K.M."/>
            <person name="Andrzejewski T.M."/>
            <person name="Davidsen T.M."/>
            <person name="Wayne K.J."/>
            <person name="Tettelin H."/>
            <person name="Glass J.I."/>
            <person name="Rusch D."/>
            <person name="Podicherti R."/>
            <person name="Tsui H.-C.T."/>
            <person name="Winkler M.E."/>
        </authorList>
    </citation>
    <scope>NUCLEOTIDE SEQUENCE</scope>
</reference>
<dbReference type="AlphaFoldDB" id="A0A382M059"/>
<gene>
    <name evidence="2" type="ORF">METZ01_LOCUS295100</name>
</gene>
<proteinExistence type="predicted"/>
<feature type="compositionally biased region" description="Polar residues" evidence="1">
    <location>
        <begin position="31"/>
        <end position="41"/>
    </location>
</feature>
<feature type="region of interest" description="Disordered" evidence="1">
    <location>
        <begin position="31"/>
        <end position="55"/>
    </location>
</feature>
<sequence length="55" mass="6284">MANNYTHLSQSYLLGLREFREKTVSQFMSQEAFQESSNNANIPPRSIGQGFSENQ</sequence>
<dbReference type="EMBL" id="UINC01090364">
    <property type="protein sequence ID" value="SVC42246.1"/>
    <property type="molecule type" value="Genomic_DNA"/>
</dbReference>
<evidence type="ECO:0000313" key="2">
    <source>
        <dbReference type="EMBL" id="SVC42246.1"/>
    </source>
</evidence>
<accession>A0A382M059</accession>
<protein>
    <submittedName>
        <fullName evidence="2">Uncharacterized protein</fullName>
    </submittedName>
</protein>
<name>A0A382M059_9ZZZZ</name>
<evidence type="ECO:0000256" key="1">
    <source>
        <dbReference type="SAM" id="MobiDB-lite"/>
    </source>
</evidence>
<organism evidence="2">
    <name type="scientific">marine metagenome</name>
    <dbReference type="NCBI Taxonomy" id="408172"/>
    <lineage>
        <taxon>unclassified sequences</taxon>
        <taxon>metagenomes</taxon>
        <taxon>ecological metagenomes</taxon>
    </lineage>
</organism>